<evidence type="ECO:0000259" key="3">
    <source>
        <dbReference type="Pfam" id="PF16344"/>
    </source>
</evidence>
<feature type="domain" description="FecR protein" evidence="2">
    <location>
        <begin position="179"/>
        <end position="268"/>
    </location>
</feature>
<evidence type="ECO:0000313" key="5">
    <source>
        <dbReference type="Proteomes" id="UP000676386"/>
    </source>
</evidence>
<evidence type="ECO:0000313" key="4">
    <source>
        <dbReference type="EMBL" id="MBS0026064.1"/>
    </source>
</evidence>
<evidence type="ECO:0000256" key="1">
    <source>
        <dbReference type="SAM" id="Phobius"/>
    </source>
</evidence>
<feature type="transmembrane region" description="Helical" evidence="1">
    <location>
        <begin position="87"/>
        <end position="104"/>
    </location>
</feature>
<proteinExistence type="predicted"/>
<keyword evidence="1" id="KW-0472">Membrane</keyword>
<keyword evidence="5" id="KW-1185">Reference proteome</keyword>
<dbReference type="Proteomes" id="UP000676386">
    <property type="component" value="Unassembled WGS sequence"/>
</dbReference>
<dbReference type="EMBL" id="JAGTXB010000001">
    <property type="protein sequence ID" value="MBS0026064.1"/>
    <property type="molecule type" value="Genomic_DNA"/>
</dbReference>
<dbReference type="Gene3D" id="2.60.120.1440">
    <property type="match status" value="1"/>
</dbReference>
<evidence type="ECO:0000259" key="2">
    <source>
        <dbReference type="Pfam" id="PF04773"/>
    </source>
</evidence>
<comment type="caution">
    <text evidence="4">The sequence shown here is derived from an EMBL/GenBank/DDBJ whole genome shotgun (WGS) entry which is preliminary data.</text>
</comment>
<name>A0ABS5ISX7_9BACT</name>
<organism evidence="4 5">
    <name type="scientific">Chitinophaga hostae</name>
    <dbReference type="NCBI Taxonomy" id="2831022"/>
    <lineage>
        <taxon>Bacteria</taxon>
        <taxon>Pseudomonadati</taxon>
        <taxon>Bacteroidota</taxon>
        <taxon>Chitinophagia</taxon>
        <taxon>Chitinophagales</taxon>
        <taxon>Chitinophagaceae</taxon>
        <taxon>Chitinophaga</taxon>
    </lineage>
</organism>
<keyword evidence="1" id="KW-1133">Transmembrane helix</keyword>
<protein>
    <submittedName>
        <fullName evidence="4">FecR family protein</fullName>
    </submittedName>
</protein>
<reference evidence="4 5" key="1">
    <citation type="submission" date="2021-04" db="EMBL/GenBank/DDBJ databases">
        <title>Chitinophaga sp. nov., isolated from the rhizosphere soil.</title>
        <authorList>
            <person name="He S."/>
        </authorList>
    </citation>
    <scope>NUCLEOTIDE SEQUENCE [LARGE SCALE GENOMIC DNA]</scope>
    <source>
        <strain evidence="4 5">2R12</strain>
    </source>
</reference>
<dbReference type="PIRSF" id="PIRSF018266">
    <property type="entry name" value="FecR"/>
    <property type="match status" value="1"/>
</dbReference>
<dbReference type="RefSeq" id="WP_211971201.1">
    <property type="nucleotide sequence ID" value="NZ_CBFHAM010000021.1"/>
</dbReference>
<sequence>MESYNHLYHTSRLIVKYWDNTLSEEERVELEAWAAASEGNRLLFEELSKEEVLKEEMREMGKYHPQRAWDRIEGEVMVKRMVPWGRVAAAMALIILAIGAKWWYTSRMEQLTPVIAKTQQTKGKPVLIMGNGEEVVLNEAKDTLLTEQGGAEIRQQGNKLAYKDAGGPLVYNTLQIPRGTDYSLTLSDGTQVWLNAESSLRFPVHFTEGSRKVYLTGEAYFAVAANAAKPFSVTAGQIEVAVLGTEFNIMAYDNEPAIQTALVSGSVKIKTGGKETLLQPGWVGISRNGNTTTQQMDIAALTGWKRGMFVFRNDDMSTVLHQLERWYDVTAVYPTGKAGNPHFTGAIKRYDNIEQVLEMLNQTGGASFKLSGRQINVAF</sequence>
<dbReference type="InterPro" id="IPR032508">
    <property type="entry name" value="FecR_C"/>
</dbReference>
<dbReference type="Gene3D" id="3.55.50.30">
    <property type="match status" value="1"/>
</dbReference>
<feature type="domain" description="Protein FecR C-terminal" evidence="3">
    <location>
        <begin position="309"/>
        <end position="376"/>
    </location>
</feature>
<dbReference type="PANTHER" id="PTHR30273:SF2">
    <property type="entry name" value="PROTEIN FECR"/>
    <property type="match status" value="1"/>
</dbReference>
<gene>
    <name evidence="4" type="ORF">KE626_01965</name>
</gene>
<accession>A0ABS5ISX7</accession>
<dbReference type="InterPro" id="IPR006860">
    <property type="entry name" value="FecR"/>
</dbReference>
<keyword evidence="1" id="KW-0812">Transmembrane</keyword>
<dbReference type="PANTHER" id="PTHR30273">
    <property type="entry name" value="PERIPLASMIC SIGNAL SENSOR AND SIGMA FACTOR ACTIVATOR FECR-RELATED"/>
    <property type="match status" value="1"/>
</dbReference>
<dbReference type="Pfam" id="PF16344">
    <property type="entry name" value="FecR_C"/>
    <property type="match status" value="1"/>
</dbReference>
<dbReference type="InterPro" id="IPR012373">
    <property type="entry name" value="Ferrdict_sens_TM"/>
</dbReference>
<dbReference type="Pfam" id="PF04773">
    <property type="entry name" value="FecR"/>
    <property type="match status" value="1"/>
</dbReference>